<accession>A0A0E9SER7</accession>
<proteinExistence type="predicted"/>
<protein>
    <submittedName>
        <fullName evidence="1">Uncharacterized protein</fullName>
    </submittedName>
</protein>
<name>A0A0E9SER7_ANGAN</name>
<organism evidence="1">
    <name type="scientific">Anguilla anguilla</name>
    <name type="common">European freshwater eel</name>
    <name type="synonym">Muraena anguilla</name>
    <dbReference type="NCBI Taxonomy" id="7936"/>
    <lineage>
        <taxon>Eukaryota</taxon>
        <taxon>Metazoa</taxon>
        <taxon>Chordata</taxon>
        <taxon>Craniata</taxon>
        <taxon>Vertebrata</taxon>
        <taxon>Euteleostomi</taxon>
        <taxon>Actinopterygii</taxon>
        <taxon>Neopterygii</taxon>
        <taxon>Teleostei</taxon>
        <taxon>Anguilliformes</taxon>
        <taxon>Anguillidae</taxon>
        <taxon>Anguilla</taxon>
    </lineage>
</organism>
<sequence>MCTIRNTFNMAIYVFLNKNGTVQYRRWVFAFVHVSFQVISLYKKHCFVRRENAPFHQL</sequence>
<evidence type="ECO:0000313" key="1">
    <source>
        <dbReference type="EMBL" id="JAH39200.1"/>
    </source>
</evidence>
<dbReference type="EMBL" id="GBXM01069377">
    <property type="protein sequence ID" value="JAH39200.1"/>
    <property type="molecule type" value="Transcribed_RNA"/>
</dbReference>
<dbReference type="AlphaFoldDB" id="A0A0E9SER7"/>
<reference evidence="1" key="2">
    <citation type="journal article" date="2015" name="Fish Shellfish Immunol.">
        <title>Early steps in the European eel (Anguilla anguilla)-Vibrio vulnificus interaction in the gills: Role of the RtxA13 toxin.</title>
        <authorList>
            <person name="Callol A."/>
            <person name="Pajuelo D."/>
            <person name="Ebbesson L."/>
            <person name="Teles M."/>
            <person name="MacKenzie S."/>
            <person name="Amaro C."/>
        </authorList>
    </citation>
    <scope>NUCLEOTIDE SEQUENCE</scope>
</reference>
<reference evidence="1" key="1">
    <citation type="submission" date="2014-11" db="EMBL/GenBank/DDBJ databases">
        <authorList>
            <person name="Amaro Gonzalez C."/>
        </authorList>
    </citation>
    <scope>NUCLEOTIDE SEQUENCE</scope>
</reference>